<dbReference type="GO" id="GO:0000502">
    <property type="term" value="C:proteasome complex"/>
    <property type="evidence" value="ECO:0007669"/>
    <property type="project" value="UniProtKB-KW"/>
</dbReference>
<dbReference type="InterPro" id="IPR019775">
    <property type="entry name" value="WD40_repeat_CS"/>
</dbReference>
<dbReference type="PANTHER" id="PTHR19857:SF19">
    <property type="entry name" value="26S PROTEASOME REGULATORY SUBUNIT RPN14"/>
    <property type="match status" value="1"/>
</dbReference>
<proteinExistence type="inferred from homology"/>
<feature type="repeat" description="WD" evidence="5">
    <location>
        <begin position="267"/>
        <end position="308"/>
    </location>
</feature>
<keyword evidence="1 5" id="KW-0853">WD repeat</keyword>
<keyword evidence="2" id="KW-0677">Repeat</keyword>
<dbReference type="EMBL" id="JMSN01000003">
    <property type="protein sequence ID" value="KDN53219.1"/>
    <property type="molecule type" value="Genomic_DNA"/>
</dbReference>
<organism evidence="7 8">
    <name type="scientific">Tilletiaria anomala (strain ATCC 24038 / CBS 436.72 / UBC 951)</name>
    <dbReference type="NCBI Taxonomy" id="1037660"/>
    <lineage>
        <taxon>Eukaryota</taxon>
        <taxon>Fungi</taxon>
        <taxon>Dikarya</taxon>
        <taxon>Basidiomycota</taxon>
        <taxon>Ustilaginomycotina</taxon>
        <taxon>Exobasidiomycetes</taxon>
        <taxon>Georgefischeriales</taxon>
        <taxon>Tilletiariaceae</taxon>
        <taxon>Tilletiaria</taxon>
    </lineage>
</organism>
<dbReference type="PROSITE" id="PS50082">
    <property type="entry name" value="WD_REPEATS_2"/>
    <property type="match status" value="2"/>
</dbReference>
<evidence type="ECO:0000256" key="2">
    <source>
        <dbReference type="ARBA" id="ARBA00022737"/>
    </source>
</evidence>
<dbReference type="GeneID" id="25266293"/>
<dbReference type="PROSITE" id="PS50294">
    <property type="entry name" value="WD_REPEATS_REGION"/>
    <property type="match status" value="1"/>
</dbReference>
<evidence type="ECO:0000256" key="1">
    <source>
        <dbReference type="ARBA" id="ARBA00022574"/>
    </source>
</evidence>
<dbReference type="PANTHER" id="PTHR19857">
    <property type="entry name" value="MITOCHONDRIAL DIVISION PROTEIN 1-RELATED"/>
    <property type="match status" value="1"/>
</dbReference>
<dbReference type="InterPro" id="IPR036322">
    <property type="entry name" value="WD40_repeat_dom_sf"/>
</dbReference>
<feature type="region of interest" description="Disordered" evidence="6">
    <location>
        <begin position="420"/>
        <end position="450"/>
    </location>
</feature>
<evidence type="ECO:0000313" key="7">
    <source>
        <dbReference type="EMBL" id="KDN53219.1"/>
    </source>
</evidence>
<dbReference type="InterPro" id="IPR001680">
    <property type="entry name" value="WD40_rpt"/>
</dbReference>
<dbReference type="InterPro" id="IPR015943">
    <property type="entry name" value="WD40/YVTN_repeat-like_dom_sf"/>
</dbReference>
<dbReference type="Pfam" id="PF00400">
    <property type="entry name" value="WD40"/>
    <property type="match status" value="2"/>
</dbReference>
<sequence length="546" mass="58667">MAHVPYISVQPTYPAAFADVSQSILPQETAWVSIYAQNAPNASVHGKLLLEPCVAKTRGSAEEQRNTAGGVALTVKDGEFAIERVTGSYADFTVRTPKGNDGSMTNLQDRSARKRSNQIHAGPTKVRFSRRHIQTCIKTRAGISALDISPISNNLYVVGGDDGALYVGRTNQGDRCSENVLPQDDSTRAITTGEPLDEGERIEKLAQAKMAARQAQTERERVLPLTGHVGDVRSARFFPSGEVILTTSSDLTARIFSALEDSNPRTFKGHKRAILCSEIIDRGREVLTAGADGTVRLWDVGANKQIGLFASERFSSINALVLQRHSADATGGNSQGKLLATALSSGRIELHDLGARRSAALIPALKAFPPGSPPAASDIWDQSAPGPLFSLDWDSERHIIAAGSREGVIALHDDRMLSSSLSSGSGNAREGEATQTDDAPSTDGRSTPRSLLGCWRRNGAAINDLRLVSSNTAASSLDIVVATSDGLPYRASLRPILTGQRDENFSVAPEVVEEYAEWDCDSVEKARLDPQGRVWLAGTDGLLRRY</sequence>
<comment type="similarity">
    <text evidence="4">Belongs to the WD repeat PAAF1/RPN14 family.</text>
</comment>
<accession>A0A066WQD3</accession>
<dbReference type="OrthoDB" id="10257301at2759"/>
<evidence type="ECO:0000256" key="6">
    <source>
        <dbReference type="SAM" id="MobiDB-lite"/>
    </source>
</evidence>
<dbReference type="HOGENOM" id="CLU_037051_3_0_1"/>
<comment type="caution">
    <text evidence="7">The sequence shown here is derived from an EMBL/GenBank/DDBJ whole genome shotgun (WGS) entry which is preliminary data.</text>
</comment>
<evidence type="ECO:0000256" key="4">
    <source>
        <dbReference type="ARBA" id="ARBA00038321"/>
    </source>
</evidence>
<evidence type="ECO:0000313" key="8">
    <source>
        <dbReference type="Proteomes" id="UP000027361"/>
    </source>
</evidence>
<name>A0A066WQD3_TILAU</name>
<gene>
    <name evidence="7" type="ORF">K437DRAFT_271738</name>
</gene>
<keyword evidence="8" id="KW-1185">Reference proteome</keyword>
<dbReference type="RefSeq" id="XP_013246058.1">
    <property type="nucleotide sequence ID" value="XM_013390604.1"/>
</dbReference>
<dbReference type="SUPFAM" id="SSF50978">
    <property type="entry name" value="WD40 repeat-like"/>
    <property type="match status" value="1"/>
</dbReference>
<dbReference type="Proteomes" id="UP000027361">
    <property type="component" value="Unassembled WGS sequence"/>
</dbReference>
<dbReference type="AlphaFoldDB" id="A0A066WQD3"/>
<dbReference type="STRING" id="1037660.A0A066WQD3"/>
<evidence type="ECO:0000256" key="3">
    <source>
        <dbReference type="ARBA" id="ARBA00022942"/>
    </source>
</evidence>
<dbReference type="SMART" id="SM00320">
    <property type="entry name" value="WD40"/>
    <property type="match status" value="4"/>
</dbReference>
<dbReference type="InParanoid" id="A0A066WQD3"/>
<feature type="compositionally biased region" description="Polar residues" evidence="6">
    <location>
        <begin position="433"/>
        <end position="449"/>
    </location>
</feature>
<dbReference type="PROSITE" id="PS00678">
    <property type="entry name" value="WD_REPEATS_1"/>
    <property type="match status" value="1"/>
</dbReference>
<evidence type="ECO:0000256" key="5">
    <source>
        <dbReference type="PROSITE-ProRule" id="PRU00221"/>
    </source>
</evidence>
<dbReference type="OMA" id="QTSWIGL"/>
<dbReference type="InterPro" id="IPR051179">
    <property type="entry name" value="WD_repeat_multifunction"/>
</dbReference>
<feature type="repeat" description="WD" evidence="5">
    <location>
        <begin position="225"/>
        <end position="266"/>
    </location>
</feature>
<dbReference type="Gene3D" id="2.130.10.10">
    <property type="entry name" value="YVTN repeat-like/Quinoprotein amine dehydrogenase"/>
    <property type="match status" value="1"/>
</dbReference>
<protein>
    <submittedName>
        <fullName evidence="7">Uncharacterized protein</fullName>
    </submittedName>
</protein>
<feature type="region of interest" description="Disordered" evidence="6">
    <location>
        <begin position="96"/>
        <end position="120"/>
    </location>
</feature>
<reference evidence="7 8" key="1">
    <citation type="submission" date="2014-05" db="EMBL/GenBank/DDBJ databases">
        <title>Draft genome sequence of a rare smut relative, Tilletiaria anomala UBC 951.</title>
        <authorList>
            <consortium name="DOE Joint Genome Institute"/>
            <person name="Toome M."/>
            <person name="Kuo A."/>
            <person name="Henrissat B."/>
            <person name="Lipzen A."/>
            <person name="Tritt A."/>
            <person name="Yoshinaga Y."/>
            <person name="Zane M."/>
            <person name="Barry K."/>
            <person name="Grigoriev I.V."/>
            <person name="Spatafora J.W."/>
            <person name="Aimea M.C."/>
        </authorList>
    </citation>
    <scope>NUCLEOTIDE SEQUENCE [LARGE SCALE GENOMIC DNA]</scope>
    <source>
        <strain evidence="7 8">UBC 951</strain>
    </source>
</reference>
<keyword evidence="3" id="KW-0647">Proteasome</keyword>